<accession>A0A382MX53</accession>
<gene>
    <name evidence="1" type="ORF">METZ01_LOCUS304926</name>
</gene>
<dbReference type="AlphaFoldDB" id="A0A382MX53"/>
<proteinExistence type="predicted"/>
<dbReference type="EMBL" id="UINC01095742">
    <property type="protein sequence ID" value="SVC52072.1"/>
    <property type="molecule type" value="Genomic_DNA"/>
</dbReference>
<sequence>MRSVIFKTVFLVCVGLLVIKIVPASDSFTIQEPQIIGTGEISSVAFAPNGREIAVGTSVGVEILASNTLQQIDLIEITEGKSESIAYSPDSKKLVVSAGKKLLISNRVTGEVTLVNNSQNVNAVHVSLDGQIHALLHNGFVQTWTPDLQMSTVSAGHRFRVKAIDFSLNGKWMATGGADQKIVLRNVSSTKVGRKLIGTSIVNGIAFTADSRFLVSATKSNVRVWNVNTGKLRGKIFADGEGHNFSITTDAKRSKFAVVNSNGKVTIWDVDLKSKEVEFDTEPNTFTAVLSPSGKRLVTATPYQTTLWDVSTGRPIASGAGHYHI</sequence>
<dbReference type="InterPro" id="IPR001680">
    <property type="entry name" value="WD40_rpt"/>
</dbReference>
<protein>
    <submittedName>
        <fullName evidence="1">Uncharacterized protein</fullName>
    </submittedName>
</protein>
<feature type="non-terminal residue" evidence="1">
    <location>
        <position position="325"/>
    </location>
</feature>
<dbReference type="PANTHER" id="PTHR19879:SF9">
    <property type="entry name" value="TRANSCRIPTION INITIATION FACTOR TFIID SUBUNIT 5"/>
    <property type="match status" value="1"/>
</dbReference>
<dbReference type="SMART" id="SM00320">
    <property type="entry name" value="WD40"/>
    <property type="match status" value="5"/>
</dbReference>
<reference evidence="1" key="1">
    <citation type="submission" date="2018-05" db="EMBL/GenBank/DDBJ databases">
        <authorList>
            <person name="Lanie J.A."/>
            <person name="Ng W.-L."/>
            <person name="Kazmierczak K.M."/>
            <person name="Andrzejewski T.M."/>
            <person name="Davidsen T.M."/>
            <person name="Wayne K.J."/>
            <person name="Tettelin H."/>
            <person name="Glass J.I."/>
            <person name="Rusch D."/>
            <person name="Podicherti R."/>
            <person name="Tsui H.-C.T."/>
            <person name="Winkler M.E."/>
        </authorList>
    </citation>
    <scope>NUCLEOTIDE SEQUENCE</scope>
</reference>
<evidence type="ECO:0000313" key="1">
    <source>
        <dbReference type="EMBL" id="SVC52072.1"/>
    </source>
</evidence>
<dbReference type="Pfam" id="PF00400">
    <property type="entry name" value="WD40"/>
    <property type="match status" value="2"/>
</dbReference>
<dbReference type="InterPro" id="IPR015943">
    <property type="entry name" value="WD40/YVTN_repeat-like_dom_sf"/>
</dbReference>
<name>A0A382MX53_9ZZZZ</name>
<dbReference type="PANTHER" id="PTHR19879">
    <property type="entry name" value="TRANSCRIPTION INITIATION FACTOR TFIID"/>
    <property type="match status" value="1"/>
</dbReference>
<organism evidence="1">
    <name type="scientific">marine metagenome</name>
    <dbReference type="NCBI Taxonomy" id="408172"/>
    <lineage>
        <taxon>unclassified sequences</taxon>
        <taxon>metagenomes</taxon>
        <taxon>ecological metagenomes</taxon>
    </lineage>
</organism>
<dbReference type="Gene3D" id="2.130.10.10">
    <property type="entry name" value="YVTN repeat-like/Quinoprotein amine dehydrogenase"/>
    <property type="match status" value="2"/>
</dbReference>
<dbReference type="SUPFAM" id="SSF82171">
    <property type="entry name" value="DPP6 N-terminal domain-like"/>
    <property type="match status" value="1"/>
</dbReference>